<evidence type="ECO:0000313" key="3">
    <source>
        <dbReference type="Proteomes" id="UP000078397"/>
    </source>
</evidence>
<dbReference type="EMBL" id="LSBJ02000010">
    <property type="protein sequence ID" value="OAQ59212.1"/>
    <property type="molecule type" value="Genomic_DNA"/>
</dbReference>
<dbReference type="OrthoDB" id="9999611at2759"/>
<evidence type="ECO:0000256" key="1">
    <source>
        <dbReference type="SAM" id="MobiDB-lite"/>
    </source>
</evidence>
<keyword evidence="3" id="KW-1185">Reference proteome</keyword>
<comment type="caution">
    <text evidence="2">The sequence shown here is derived from an EMBL/GenBank/DDBJ whole genome shotgun (WGS) entry which is preliminary data.</text>
</comment>
<dbReference type="Proteomes" id="UP000078397">
    <property type="component" value="Unassembled WGS sequence"/>
</dbReference>
<protein>
    <submittedName>
        <fullName evidence="2">CsbD-like domain-containing protein</fullName>
    </submittedName>
</protein>
<organism evidence="2 3">
    <name type="scientific">Pochonia chlamydosporia 170</name>
    <dbReference type="NCBI Taxonomy" id="1380566"/>
    <lineage>
        <taxon>Eukaryota</taxon>
        <taxon>Fungi</taxon>
        <taxon>Dikarya</taxon>
        <taxon>Ascomycota</taxon>
        <taxon>Pezizomycotina</taxon>
        <taxon>Sordariomycetes</taxon>
        <taxon>Hypocreomycetidae</taxon>
        <taxon>Hypocreales</taxon>
        <taxon>Clavicipitaceae</taxon>
        <taxon>Pochonia</taxon>
    </lineage>
</organism>
<accession>A0A179F1D0</accession>
<name>A0A179F1D0_METCM</name>
<reference evidence="2 3" key="1">
    <citation type="journal article" date="2016" name="PLoS Pathog.">
        <title>Biosynthesis of antibiotic leucinostatins in bio-control fungus Purpureocillium lilacinum and their inhibition on phytophthora revealed by genome mining.</title>
        <authorList>
            <person name="Wang G."/>
            <person name="Liu Z."/>
            <person name="Lin R."/>
            <person name="Li E."/>
            <person name="Mao Z."/>
            <person name="Ling J."/>
            <person name="Yang Y."/>
            <person name="Yin W.B."/>
            <person name="Xie B."/>
        </authorList>
    </citation>
    <scope>NUCLEOTIDE SEQUENCE [LARGE SCALE GENOMIC DNA]</scope>
    <source>
        <strain evidence="2">170</strain>
    </source>
</reference>
<evidence type="ECO:0000313" key="2">
    <source>
        <dbReference type="EMBL" id="OAQ59212.1"/>
    </source>
</evidence>
<dbReference type="RefSeq" id="XP_018137267.1">
    <property type="nucleotide sequence ID" value="XM_018288642.1"/>
</dbReference>
<feature type="region of interest" description="Disordered" evidence="1">
    <location>
        <begin position="29"/>
        <end position="91"/>
    </location>
</feature>
<proteinExistence type="predicted"/>
<feature type="compositionally biased region" description="Basic and acidic residues" evidence="1">
    <location>
        <begin position="79"/>
        <end position="91"/>
    </location>
</feature>
<sequence>MSDSTPQQPGLVQGHVQYARGVAEATVGDVTGSHPWKSSGEQDKAAGISTMKAAAEQRDASQGYGKAEELAGKVTGCDGMKKEGSESSKSE</sequence>
<gene>
    <name evidence="2" type="ORF">VFPPC_10241</name>
</gene>
<dbReference type="GeneID" id="28852636"/>
<dbReference type="AlphaFoldDB" id="A0A179F1D0"/>
<dbReference type="KEGG" id="pchm:VFPPC_10241"/>